<accession>A0A6V8N4K8</accession>
<feature type="coiled-coil region" evidence="1">
    <location>
        <begin position="100"/>
        <end position="127"/>
    </location>
</feature>
<name>A0A6V8N4K8_9BACT</name>
<keyword evidence="3" id="KW-1185">Reference proteome</keyword>
<reference evidence="3" key="1">
    <citation type="submission" date="2020-06" db="EMBL/GenBank/DDBJ databases">
        <title>Draft genomic sequecing of Geomonas sp. Red745.</title>
        <authorList>
            <person name="Itoh H."/>
            <person name="Xu Z.X."/>
            <person name="Ushijima N."/>
            <person name="Masuda Y."/>
            <person name="Shiratori Y."/>
            <person name="Senoo K."/>
        </authorList>
    </citation>
    <scope>NUCLEOTIDE SEQUENCE [LARGE SCALE GENOMIC DNA]</scope>
    <source>
        <strain evidence="3">Red745</strain>
    </source>
</reference>
<evidence type="ECO:0000256" key="1">
    <source>
        <dbReference type="SAM" id="Coils"/>
    </source>
</evidence>
<dbReference type="EMBL" id="BLXZ01000002">
    <property type="protein sequence ID" value="GFO67502.1"/>
    <property type="molecule type" value="Genomic_DNA"/>
</dbReference>
<dbReference type="Proteomes" id="UP000587586">
    <property type="component" value="Unassembled WGS sequence"/>
</dbReference>
<gene>
    <name evidence="2" type="ORF">GMLC_10810</name>
</gene>
<comment type="caution">
    <text evidence="2">The sequence shown here is derived from an EMBL/GenBank/DDBJ whole genome shotgun (WGS) entry which is preliminary data.</text>
</comment>
<keyword evidence="1" id="KW-0175">Coiled coil</keyword>
<dbReference type="RefSeq" id="WP_183360041.1">
    <property type="nucleotide sequence ID" value="NZ_BLXZ01000002.1"/>
</dbReference>
<dbReference type="AlphaFoldDB" id="A0A6V8N4K8"/>
<sequence>MAKKGSNGIQEAEANYELVKGWVSERNARRDWDEYAYAGRINRSALASELDIAKSVMTQNPKVRTLLEGQDKLWFGSDALSRDAAQERAEKRSQEVFTNNNQLIKRIAELEVEVRELRKEVAKHQSLEALVLGGFPGHRL</sequence>
<protein>
    <submittedName>
        <fullName evidence="2">Uncharacterized protein</fullName>
    </submittedName>
</protein>
<proteinExistence type="predicted"/>
<evidence type="ECO:0000313" key="3">
    <source>
        <dbReference type="Proteomes" id="UP000587586"/>
    </source>
</evidence>
<evidence type="ECO:0000313" key="2">
    <source>
        <dbReference type="EMBL" id="GFO67502.1"/>
    </source>
</evidence>
<organism evidence="2 3">
    <name type="scientific">Geomonas limicola</name>
    <dbReference type="NCBI Taxonomy" id="2740186"/>
    <lineage>
        <taxon>Bacteria</taxon>
        <taxon>Pseudomonadati</taxon>
        <taxon>Thermodesulfobacteriota</taxon>
        <taxon>Desulfuromonadia</taxon>
        <taxon>Geobacterales</taxon>
        <taxon>Geobacteraceae</taxon>
        <taxon>Geomonas</taxon>
    </lineage>
</organism>